<evidence type="ECO:0000256" key="1">
    <source>
        <dbReference type="SAM" id="MobiDB-lite"/>
    </source>
</evidence>
<gene>
    <name evidence="2" type="ORF">L596_013378</name>
</gene>
<feature type="region of interest" description="Disordered" evidence="1">
    <location>
        <begin position="1"/>
        <end position="29"/>
    </location>
</feature>
<organism evidence="2 3">
    <name type="scientific">Steinernema carpocapsae</name>
    <name type="common">Entomopathogenic nematode</name>
    <dbReference type="NCBI Taxonomy" id="34508"/>
    <lineage>
        <taxon>Eukaryota</taxon>
        <taxon>Metazoa</taxon>
        <taxon>Ecdysozoa</taxon>
        <taxon>Nematoda</taxon>
        <taxon>Chromadorea</taxon>
        <taxon>Rhabditida</taxon>
        <taxon>Tylenchina</taxon>
        <taxon>Panagrolaimomorpha</taxon>
        <taxon>Strongyloidoidea</taxon>
        <taxon>Steinernematidae</taxon>
        <taxon>Steinernema</taxon>
    </lineage>
</organism>
<dbReference type="AlphaFoldDB" id="A0A4U5P045"/>
<reference evidence="2 3" key="1">
    <citation type="journal article" date="2015" name="Genome Biol.">
        <title>Comparative genomics of Steinernema reveals deeply conserved gene regulatory networks.</title>
        <authorList>
            <person name="Dillman A.R."/>
            <person name="Macchietto M."/>
            <person name="Porter C.F."/>
            <person name="Rogers A."/>
            <person name="Williams B."/>
            <person name="Antoshechkin I."/>
            <person name="Lee M.M."/>
            <person name="Goodwin Z."/>
            <person name="Lu X."/>
            <person name="Lewis E.E."/>
            <person name="Goodrich-Blair H."/>
            <person name="Stock S.P."/>
            <person name="Adams B.J."/>
            <person name="Sternberg P.W."/>
            <person name="Mortazavi A."/>
        </authorList>
    </citation>
    <scope>NUCLEOTIDE SEQUENCE [LARGE SCALE GENOMIC DNA]</scope>
    <source>
        <strain evidence="2 3">ALL</strain>
    </source>
</reference>
<evidence type="ECO:0000313" key="2">
    <source>
        <dbReference type="EMBL" id="TKR89242.1"/>
    </source>
</evidence>
<comment type="caution">
    <text evidence="2">The sequence shown here is derived from an EMBL/GenBank/DDBJ whole genome shotgun (WGS) entry which is preliminary data.</text>
</comment>
<proteinExistence type="predicted"/>
<keyword evidence="3" id="KW-1185">Reference proteome</keyword>
<name>A0A4U5P045_STECR</name>
<dbReference type="EMBL" id="AZBU02000003">
    <property type="protein sequence ID" value="TKR89242.1"/>
    <property type="molecule type" value="Genomic_DNA"/>
</dbReference>
<accession>A0A4U5P045</accession>
<feature type="compositionally biased region" description="Basic and acidic residues" evidence="1">
    <location>
        <begin position="69"/>
        <end position="80"/>
    </location>
</feature>
<reference evidence="2 3" key="2">
    <citation type="journal article" date="2019" name="G3 (Bethesda)">
        <title>Hybrid Assembly of the Genome of the Entomopathogenic Nematode Steinernema carpocapsae Identifies the X-Chromosome.</title>
        <authorList>
            <person name="Serra L."/>
            <person name="Macchietto M."/>
            <person name="Macias-Munoz A."/>
            <person name="McGill C.J."/>
            <person name="Rodriguez I.M."/>
            <person name="Rodriguez B."/>
            <person name="Murad R."/>
            <person name="Mortazavi A."/>
        </authorList>
    </citation>
    <scope>NUCLEOTIDE SEQUENCE [LARGE SCALE GENOMIC DNA]</scope>
    <source>
        <strain evidence="2 3">ALL</strain>
    </source>
</reference>
<evidence type="ECO:0000313" key="3">
    <source>
        <dbReference type="Proteomes" id="UP000298663"/>
    </source>
</evidence>
<dbReference type="Proteomes" id="UP000298663">
    <property type="component" value="Unassembled WGS sequence"/>
</dbReference>
<feature type="region of interest" description="Disordered" evidence="1">
    <location>
        <begin position="65"/>
        <end position="95"/>
    </location>
</feature>
<protein>
    <submittedName>
        <fullName evidence="2">Uncharacterized protein</fullName>
    </submittedName>
</protein>
<sequence>MCLTRKPGWQASDSSTDAATLGSKASRRSRRYTEAASKRKWSFAWKMANTSAEKWPTRIETWRPPTTRLQERPELGDKRTSRSLSSWCNRECENM</sequence>